<evidence type="ECO:0000259" key="4">
    <source>
        <dbReference type="PROSITE" id="PS50192"/>
    </source>
</evidence>
<dbReference type="InterPro" id="IPR006011">
    <property type="entry name" value="Syntaxin_N"/>
</dbReference>
<organism evidence="5 6">
    <name type="scientific">Knipowitschia caucasica</name>
    <name type="common">Caucasian dwarf goby</name>
    <name type="synonym">Pomatoschistus caucasicus</name>
    <dbReference type="NCBI Taxonomy" id="637954"/>
    <lineage>
        <taxon>Eukaryota</taxon>
        <taxon>Metazoa</taxon>
        <taxon>Chordata</taxon>
        <taxon>Craniata</taxon>
        <taxon>Vertebrata</taxon>
        <taxon>Euteleostomi</taxon>
        <taxon>Actinopterygii</taxon>
        <taxon>Neopterygii</taxon>
        <taxon>Teleostei</taxon>
        <taxon>Neoteleostei</taxon>
        <taxon>Acanthomorphata</taxon>
        <taxon>Gobiaria</taxon>
        <taxon>Gobiiformes</taxon>
        <taxon>Gobioidei</taxon>
        <taxon>Gobiidae</taxon>
        <taxon>Gobiinae</taxon>
        <taxon>Knipowitschia</taxon>
    </lineage>
</organism>
<dbReference type="PROSITE" id="PS50192">
    <property type="entry name" value="T_SNARE"/>
    <property type="match status" value="1"/>
</dbReference>
<protein>
    <recommendedName>
        <fullName evidence="4">t-SNARE coiled-coil homology domain-containing protein</fullName>
    </recommendedName>
</protein>
<dbReference type="EMBL" id="OZ035823">
    <property type="protein sequence ID" value="CAL1569871.1"/>
    <property type="molecule type" value="Genomic_DNA"/>
</dbReference>
<dbReference type="GO" id="GO:0031201">
    <property type="term" value="C:SNARE complex"/>
    <property type="evidence" value="ECO:0007669"/>
    <property type="project" value="TreeGrafter"/>
</dbReference>
<reference evidence="5 6" key="1">
    <citation type="submission" date="2024-04" db="EMBL/GenBank/DDBJ databases">
        <authorList>
            <person name="Waldvogel A.-M."/>
            <person name="Schoenle A."/>
        </authorList>
    </citation>
    <scope>NUCLEOTIDE SEQUENCE [LARGE SCALE GENOMIC DNA]</scope>
</reference>
<dbReference type="PANTHER" id="PTHR19957:SF36">
    <property type="entry name" value="SYNTAXIN-2"/>
    <property type="match status" value="1"/>
</dbReference>
<dbReference type="InterPro" id="IPR045242">
    <property type="entry name" value="Syntaxin"/>
</dbReference>
<evidence type="ECO:0000313" key="6">
    <source>
        <dbReference type="Proteomes" id="UP001497482"/>
    </source>
</evidence>
<dbReference type="SMART" id="SM00397">
    <property type="entry name" value="t_SNARE"/>
    <property type="match status" value="1"/>
</dbReference>
<accession>A0AAV2J0E6</accession>
<evidence type="ECO:0000313" key="5">
    <source>
        <dbReference type="EMBL" id="CAL1569871.1"/>
    </source>
</evidence>
<dbReference type="GO" id="GO:0008021">
    <property type="term" value="C:synaptic vesicle"/>
    <property type="evidence" value="ECO:0007669"/>
    <property type="project" value="TreeGrafter"/>
</dbReference>
<dbReference type="PROSITE" id="PS00914">
    <property type="entry name" value="SYNTAXIN"/>
    <property type="match status" value="1"/>
</dbReference>
<dbReference type="GO" id="GO:0031629">
    <property type="term" value="P:synaptic vesicle fusion to presynaptic active zone membrane"/>
    <property type="evidence" value="ECO:0007669"/>
    <property type="project" value="TreeGrafter"/>
</dbReference>
<sequence length="262" mass="30225">MNAKIEHFFKTVEDVKTLIDTITCQIEEVERGQNVILCSQKNDTKNTCGLEKLNKDIKMHSSQVQGMLKAMQIDAPKDKNCQSVSVLQRIYKNQHAHLTRSFVEVMRRYYSTQTDFRQKCKSHIQRQLQIVDKVTTDEELEEMLNCDSLSIFISDMKCGSNLSIQALDEIQSRHFDIMSLESSIRELHEIFTDIALLVEVQGELMNNIEKNVMAAADYTERSKTETEKAVEYKKSTFKLVPPALLRSFRKQSKKSSDQSTDL</sequence>
<keyword evidence="6" id="KW-1185">Reference proteome</keyword>
<dbReference type="GO" id="GO:0048787">
    <property type="term" value="C:presynaptic active zone membrane"/>
    <property type="evidence" value="ECO:0007669"/>
    <property type="project" value="TreeGrafter"/>
</dbReference>
<dbReference type="InterPro" id="IPR010989">
    <property type="entry name" value="SNARE"/>
</dbReference>
<feature type="domain" description="T-SNARE coiled-coil homology" evidence="4">
    <location>
        <begin position="167"/>
        <end position="229"/>
    </location>
</feature>
<evidence type="ECO:0000256" key="3">
    <source>
        <dbReference type="RuleBase" id="RU003858"/>
    </source>
</evidence>
<dbReference type="AlphaFoldDB" id="A0AAV2J0E6"/>
<dbReference type="Proteomes" id="UP001497482">
    <property type="component" value="Chromosome 1"/>
</dbReference>
<dbReference type="Gene3D" id="1.20.58.70">
    <property type="match status" value="1"/>
</dbReference>
<dbReference type="PANTHER" id="PTHR19957">
    <property type="entry name" value="SYNTAXIN"/>
    <property type="match status" value="1"/>
</dbReference>
<dbReference type="GO" id="GO:0006886">
    <property type="term" value="P:intracellular protein transport"/>
    <property type="evidence" value="ECO:0007669"/>
    <property type="project" value="InterPro"/>
</dbReference>
<dbReference type="SMART" id="SM00503">
    <property type="entry name" value="SynN"/>
    <property type="match status" value="1"/>
</dbReference>
<dbReference type="CDD" id="cd00179">
    <property type="entry name" value="SynN"/>
    <property type="match status" value="1"/>
</dbReference>
<dbReference type="GO" id="GO:0048278">
    <property type="term" value="P:vesicle docking"/>
    <property type="evidence" value="ECO:0007669"/>
    <property type="project" value="TreeGrafter"/>
</dbReference>
<dbReference type="GO" id="GO:0005484">
    <property type="term" value="F:SNAP receptor activity"/>
    <property type="evidence" value="ECO:0007669"/>
    <property type="project" value="InterPro"/>
</dbReference>
<evidence type="ECO:0000256" key="2">
    <source>
        <dbReference type="ARBA" id="ARBA00023054"/>
    </source>
</evidence>
<dbReference type="InterPro" id="IPR006012">
    <property type="entry name" value="Syntaxin/epimorphin_CS"/>
</dbReference>
<comment type="similarity">
    <text evidence="1 3">Belongs to the syntaxin family.</text>
</comment>
<dbReference type="Gene3D" id="1.20.5.110">
    <property type="match status" value="1"/>
</dbReference>
<keyword evidence="2" id="KW-0175">Coiled coil</keyword>
<name>A0AAV2J0E6_KNICA</name>
<evidence type="ECO:0000256" key="1">
    <source>
        <dbReference type="ARBA" id="ARBA00009063"/>
    </source>
</evidence>
<dbReference type="GO" id="GO:0000149">
    <property type="term" value="F:SNARE binding"/>
    <property type="evidence" value="ECO:0007669"/>
    <property type="project" value="TreeGrafter"/>
</dbReference>
<dbReference type="Pfam" id="PF00804">
    <property type="entry name" value="Syntaxin"/>
    <property type="match status" value="1"/>
</dbReference>
<proteinExistence type="inferred from homology"/>
<dbReference type="SUPFAM" id="SSF47661">
    <property type="entry name" value="t-snare proteins"/>
    <property type="match status" value="1"/>
</dbReference>
<dbReference type="InterPro" id="IPR000727">
    <property type="entry name" value="T_SNARE_dom"/>
</dbReference>
<gene>
    <name evidence="5" type="ORF">KC01_LOCUS2237</name>
</gene>